<name>A0A417ZC54_9LACO</name>
<gene>
    <name evidence="1" type="ORF">DS832_01505</name>
</gene>
<sequence>MFKKSQLNSAQTIYEKEVIPNLKPHDGAIHVIMINSFSKFVNQNFGVETKYTNQLGYIIDRMQYEGYQVLDVKFDSLKGQGISGTMEGFHTLIMYK</sequence>
<protein>
    <submittedName>
        <fullName evidence="1">Uncharacterized protein</fullName>
    </submittedName>
</protein>
<comment type="caution">
    <text evidence="1">The sequence shown here is derived from an EMBL/GenBank/DDBJ whole genome shotgun (WGS) entry which is preliminary data.</text>
</comment>
<evidence type="ECO:0000313" key="1">
    <source>
        <dbReference type="EMBL" id="RHW48268.1"/>
    </source>
</evidence>
<organism evidence="1 2">
    <name type="scientific">Bombilactobacillus bombi</name>
    <dbReference type="NCBI Taxonomy" id="1303590"/>
    <lineage>
        <taxon>Bacteria</taxon>
        <taxon>Bacillati</taxon>
        <taxon>Bacillota</taxon>
        <taxon>Bacilli</taxon>
        <taxon>Lactobacillales</taxon>
        <taxon>Lactobacillaceae</taxon>
        <taxon>Bombilactobacillus</taxon>
    </lineage>
</organism>
<dbReference type="EMBL" id="QOCS01000005">
    <property type="protein sequence ID" value="RHW48268.1"/>
    <property type="molecule type" value="Genomic_DNA"/>
</dbReference>
<dbReference type="Proteomes" id="UP000284822">
    <property type="component" value="Unassembled WGS sequence"/>
</dbReference>
<dbReference type="AlphaFoldDB" id="A0A417ZC54"/>
<accession>A0A417ZC54</accession>
<proteinExistence type="predicted"/>
<dbReference type="RefSeq" id="WP_118910064.1">
    <property type="nucleotide sequence ID" value="NZ_QOCS01000005.1"/>
</dbReference>
<reference evidence="1 2" key="1">
    <citation type="submission" date="2018-07" db="EMBL/GenBank/DDBJ databases">
        <title>Genome sequences of six Lactobacillus spp. isolated from bumble bee guts.</title>
        <authorList>
            <person name="Motta E.V.S."/>
            <person name="Moran N.A."/>
        </authorList>
    </citation>
    <scope>NUCLEOTIDE SEQUENCE [LARGE SCALE GENOMIC DNA]</scope>
    <source>
        <strain evidence="1 2">LV-8.1</strain>
    </source>
</reference>
<evidence type="ECO:0000313" key="2">
    <source>
        <dbReference type="Proteomes" id="UP000284822"/>
    </source>
</evidence>